<protein>
    <recommendedName>
        <fullName evidence="2">Utp8 beta-propeller domain-containing protein</fullName>
    </recommendedName>
</protein>
<evidence type="ECO:0000313" key="3">
    <source>
        <dbReference type="EMBL" id="KAJ4362532.1"/>
    </source>
</evidence>
<name>A0A9W9CHI1_9PLEO</name>
<proteinExistence type="predicted"/>
<dbReference type="OrthoDB" id="5330858at2759"/>
<evidence type="ECO:0000259" key="2">
    <source>
        <dbReference type="Pfam" id="PF10395"/>
    </source>
</evidence>
<accession>A0A9W9CHI1</accession>
<dbReference type="AlphaFoldDB" id="A0A9W9CHI1"/>
<feature type="compositionally biased region" description="Low complexity" evidence="1">
    <location>
        <begin position="375"/>
        <end position="385"/>
    </location>
</feature>
<gene>
    <name evidence="3" type="ORF">N0V83_010626</name>
</gene>
<evidence type="ECO:0000313" key="4">
    <source>
        <dbReference type="Proteomes" id="UP001140560"/>
    </source>
</evidence>
<comment type="caution">
    <text evidence="3">The sequence shown here is derived from an EMBL/GenBank/DDBJ whole genome shotgun (WGS) entry which is preliminary data.</text>
</comment>
<organism evidence="3 4">
    <name type="scientific">Neocucurbitaria cava</name>
    <dbReference type="NCBI Taxonomy" id="798079"/>
    <lineage>
        <taxon>Eukaryota</taxon>
        <taxon>Fungi</taxon>
        <taxon>Dikarya</taxon>
        <taxon>Ascomycota</taxon>
        <taxon>Pezizomycotina</taxon>
        <taxon>Dothideomycetes</taxon>
        <taxon>Pleosporomycetidae</taxon>
        <taxon>Pleosporales</taxon>
        <taxon>Pleosporineae</taxon>
        <taxon>Cucurbitariaceae</taxon>
        <taxon>Neocucurbitaria</taxon>
    </lineage>
</organism>
<feature type="region of interest" description="Disordered" evidence="1">
    <location>
        <begin position="507"/>
        <end position="527"/>
    </location>
</feature>
<feature type="domain" description="Utp8 beta-propeller" evidence="2">
    <location>
        <begin position="7"/>
        <end position="217"/>
    </location>
</feature>
<dbReference type="Pfam" id="PF10395">
    <property type="entry name" value="Utp8_b_propeller"/>
    <property type="match status" value="1"/>
</dbReference>
<dbReference type="InterPro" id="IPR018843">
    <property type="entry name" value="Utp8_b-prop"/>
</dbReference>
<dbReference type="Proteomes" id="UP001140560">
    <property type="component" value="Unassembled WGS sequence"/>
</dbReference>
<sequence length="961" mass="104025">MSSDQAIGAPFTLASLSKPVAATNGRVHAAGVCSANGIKKRKRTEIAVGLDGEGVSIYSLQNPQLVTSYALPPSANLTSAPYSIYRKGSSKTPTQRFTYVSLAGSVSADKPQLVCFHEQTLGDQSKTAKTSYTHNEYPAQLLALDALPVAASGSSKSATHDVVASFDNGDVICLSADLEAVRWVANLSLLVSHGDTRVEIEHVSMGNAKAATRGLLKSRGDVTAILNPSGDETSELLELTQILCVIGRKPDGSRTLALLQVQSRSQDLTTNHLSPLKHLLSWDLPQPSTTSSSKSSPPQFELHTSSGSLHALVGGALLSYDLSCTIPKLVSEITNAGPSIDSFVRTSQDVLFTVSRDTCRVFDAKFKSLQAVLSLDPTPSTSDTSPSKKRKHAQAEAGDPTTGRHNLVAYYADIGLVVATREDEMFGMQFGGVLTRKRVKTDGTLLIDALGKGLGPNSMIASNNGKQKWLDRRAKLDRYATNDKIAKFEEAFAADLGIELEPAQSAKKRDNEINGGPLTNGVGPKLPDADAMVVDELDEEPAEDGLRRWKTTKPQSTVQVQQHRQYALYALNKIFRWTDADSKPDASLYKARARGSLKVDFFPPNVFQWLLQTGHLTKESMRRSLMGESSSNPQSLFTINDGDITRALVDFDPDLHILSAVLNHGHFFPVGEVVQAIKLLIQSIGDEPEEQEATKLLTNGTAPSEDDMDVDITSEIEAASHEIDHALSVLDQGLLVRSSTLRPALIRLHTFPTPVISSTLRSMLPRRDLESLIRLLHLELKNGGWTSSYDFGDANNADVESSSEDPDDHAVTIIASLLSSALDAIGAGAFLTSIGNSASTESAEEIIDALHSDTSEALNGFWEARYMRGLLSEFLRYASNLPKSLKPSSEKLQGQGKPFVVAGKLADDEDLPMLPLGAKVDLGIEKMKKGLNGRKEERSKREMGMLISKKVPKYSFERVVI</sequence>
<keyword evidence="4" id="KW-1185">Reference proteome</keyword>
<feature type="region of interest" description="Disordered" evidence="1">
    <location>
        <begin position="375"/>
        <end position="401"/>
    </location>
</feature>
<reference evidence="3" key="1">
    <citation type="submission" date="2022-10" db="EMBL/GenBank/DDBJ databases">
        <title>Tapping the CABI collections for fungal endophytes: first genome assemblies for Collariella, Neodidymelliopsis, Ascochyta clinopodiicola, Didymella pomorum, Didymosphaeria variabile, Neocosmospora piperis and Neocucurbitaria cava.</title>
        <authorList>
            <person name="Hill R."/>
        </authorList>
    </citation>
    <scope>NUCLEOTIDE SEQUENCE</scope>
    <source>
        <strain evidence="3">IMI 356814</strain>
    </source>
</reference>
<evidence type="ECO:0000256" key="1">
    <source>
        <dbReference type="SAM" id="MobiDB-lite"/>
    </source>
</evidence>
<dbReference type="EMBL" id="JAPEUY010000021">
    <property type="protein sequence ID" value="KAJ4362532.1"/>
    <property type="molecule type" value="Genomic_DNA"/>
</dbReference>